<sequence>MQGEIPNGPTARGLGKVLGSLMTLEVAKESAGLLRANGSSLLALNAPLSNDQFALIIRLKSEVDVGLSSPALVLSRDSKEKLRSLPDTKPWQEVDRILHVLLLKTQSGGFDIPGSTFFQQMTLKIDDIDQVILDESSRLGGRLETEQANMTRTLVISLSLMALLTVCAIVVTSFFAYNIVKRINMVVASLKDIAEGDGNLTVRLPEGTDELGMLAKYFNSFVQHLKDMMVDIQANATSLAQTSTHMASLSTQVSAGATDTTERSSTVSAAAEEMSANTSSVAASMEQTSANLTTVASAAEEMSTTINDIAGFSVKARSTSSSATQKAKGMSEIMQQLVLTAQDIGKVTETITAISSQTNLLALNATIEAARAGDAGKGFAVVANEIKELARQTTGSADHIRQRVTAIQASTDSAQLVVQDITTVVDDIGEIIETITTSINEQAATTREIVLNIAEATLGVQNVNNLMTESASVSRTIAQDIAEVHSTTVDMTAASKEVDVSASNLSALSIQLEKLVRRFRLE</sequence>
<evidence type="ECO:0000259" key="5">
    <source>
        <dbReference type="PROSITE" id="PS50111"/>
    </source>
</evidence>
<dbReference type="GO" id="GO:0006935">
    <property type="term" value="P:chemotaxis"/>
    <property type="evidence" value="ECO:0007669"/>
    <property type="project" value="InterPro"/>
</dbReference>
<keyword evidence="1 3" id="KW-0807">Transducer</keyword>
<keyword evidence="4" id="KW-0812">Transmembrane</keyword>
<dbReference type="InterPro" id="IPR003660">
    <property type="entry name" value="HAMP_dom"/>
</dbReference>
<keyword evidence="4" id="KW-1133">Transmembrane helix</keyword>
<dbReference type="Proteomes" id="UP000199581">
    <property type="component" value="Unassembled WGS sequence"/>
</dbReference>
<reference evidence="7 8" key="1">
    <citation type="submission" date="2016-10" db="EMBL/GenBank/DDBJ databases">
        <authorList>
            <person name="Varghese N."/>
            <person name="Submissions S."/>
        </authorList>
    </citation>
    <scope>NUCLEOTIDE SEQUENCE [LARGE SCALE GENOMIC DNA]</scope>
    <source>
        <strain evidence="7 8">DSM 1741</strain>
    </source>
</reference>
<dbReference type="SMART" id="SM00283">
    <property type="entry name" value="MA"/>
    <property type="match status" value="1"/>
</dbReference>
<proteinExistence type="inferred from homology"/>
<dbReference type="Gene3D" id="1.10.287.950">
    <property type="entry name" value="Methyl-accepting chemotaxis protein"/>
    <property type="match status" value="1"/>
</dbReference>
<evidence type="ECO:0000259" key="6">
    <source>
        <dbReference type="PROSITE" id="PS50885"/>
    </source>
</evidence>
<dbReference type="InterPro" id="IPR004090">
    <property type="entry name" value="Chemotax_Me-accpt_rcpt"/>
</dbReference>
<dbReference type="Pfam" id="PF00015">
    <property type="entry name" value="MCPsignal"/>
    <property type="match status" value="1"/>
</dbReference>
<evidence type="ECO:0000256" key="1">
    <source>
        <dbReference type="ARBA" id="ARBA00023224"/>
    </source>
</evidence>
<evidence type="ECO:0000313" key="7">
    <source>
        <dbReference type="EMBL" id="SFM17016.1"/>
    </source>
</evidence>
<feature type="domain" description="HAMP" evidence="6">
    <location>
        <begin position="177"/>
        <end position="230"/>
    </location>
</feature>
<dbReference type="GO" id="GO:0004888">
    <property type="term" value="F:transmembrane signaling receptor activity"/>
    <property type="evidence" value="ECO:0007669"/>
    <property type="project" value="InterPro"/>
</dbReference>
<dbReference type="PANTHER" id="PTHR32089:SF112">
    <property type="entry name" value="LYSOZYME-LIKE PROTEIN-RELATED"/>
    <property type="match status" value="1"/>
</dbReference>
<gene>
    <name evidence="7" type="ORF">SAMN05421830_1186</name>
</gene>
<accession>A0A8G2F7C3</accession>
<dbReference type="SUPFAM" id="SSF58104">
    <property type="entry name" value="Methyl-accepting chemotaxis protein (MCP) signaling domain"/>
    <property type="match status" value="1"/>
</dbReference>
<dbReference type="GO" id="GO:0007165">
    <property type="term" value="P:signal transduction"/>
    <property type="evidence" value="ECO:0007669"/>
    <property type="project" value="UniProtKB-KW"/>
</dbReference>
<keyword evidence="8" id="KW-1185">Reference proteome</keyword>
<dbReference type="GO" id="GO:0016020">
    <property type="term" value="C:membrane"/>
    <property type="evidence" value="ECO:0007669"/>
    <property type="project" value="InterPro"/>
</dbReference>
<name>A0A8G2F7C3_DESNO</name>
<comment type="similarity">
    <text evidence="2">Belongs to the methyl-accepting chemotaxis (MCP) protein family.</text>
</comment>
<dbReference type="EMBL" id="FOTO01000018">
    <property type="protein sequence ID" value="SFM17016.1"/>
    <property type="molecule type" value="Genomic_DNA"/>
</dbReference>
<keyword evidence="4" id="KW-0472">Membrane</keyword>
<evidence type="ECO:0000256" key="3">
    <source>
        <dbReference type="PROSITE-ProRule" id="PRU00284"/>
    </source>
</evidence>
<comment type="caution">
    <text evidence="7">The sequence shown here is derived from an EMBL/GenBank/DDBJ whole genome shotgun (WGS) entry which is preliminary data.</text>
</comment>
<dbReference type="PANTHER" id="PTHR32089">
    <property type="entry name" value="METHYL-ACCEPTING CHEMOTAXIS PROTEIN MCPB"/>
    <property type="match status" value="1"/>
</dbReference>
<feature type="transmembrane region" description="Helical" evidence="4">
    <location>
        <begin position="154"/>
        <end position="177"/>
    </location>
</feature>
<dbReference type="PRINTS" id="PR00260">
    <property type="entry name" value="CHEMTRNSDUCR"/>
</dbReference>
<dbReference type="InterPro" id="IPR004089">
    <property type="entry name" value="MCPsignal_dom"/>
</dbReference>
<evidence type="ECO:0000313" key="8">
    <source>
        <dbReference type="Proteomes" id="UP000199581"/>
    </source>
</evidence>
<protein>
    <submittedName>
        <fullName evidence="7">Methyl-accepting chemotaxis protein</fullName>
    </submittedName>
</protein>
<evidence type="ECO:0000256" key="4">
    <source>
        <dbReference type="SAM" id="Phobius"/>
    </source>
</evidence>
<evidence type="ECO:0000256" key="2">
    <source>
        <dbReference type="ARBA" id="ARBA00029447"/>
    </source>
</evidence>
<dbReference type="Pfam" id="PF00672">
    <property type="entry name" value="HAMP"/>
    <property type="match status" value="1"/>
</dbReference>
<dbReference type="PROSITE" id="PS50885">
    <property type="entry name" value="HAMP"/>
    <property type="match status" value="1"/>
</dbReference>
<feature type="domain" description="Methyl-accepting transducer" evidence="5">
    <location>
        <begin position="249"/>
        <end position="485"/>
    </location>
</feature>
<dbReference type="CDD" id="cd06225">
    <property type="entry name" value="HAMP"/>
    <property type="match status" value="1"/>
</dbReference>
<dbReference type="SMART" id="SM00304">
    <property type="entry name" value="HAMP"/>
    <property type="match status" value="1"/>
</dbReference>
<dbReference type="PROSITE" id="PS50111">
    <property type="entry name" value="CHEMOTAXIS_TRANSDUC_2"/>
    <property type="match status" value="1"/>
</dbReference>
<dbReference type="AlphaFoldDB" id="A0A8G2F7C3"/>
<organism evidence="7 8">
    <name type="scientific">Desulfomicrobium norvegicum (strain DSM 1741 / NCIMB 8310)</name>
    <name type="common">Desulfovibrio baculatus (strain Norway 4)</name>
    <name type="synonym">Desulfovibrio desulfuricans (strain Norway 4)</name>
    <dbReference type="NCBI Taxonomy" id="52561"/>
    <lineage>
        <taxon>Bacteria</taxon>
        <taxon>Pseudomonadati</taxon>
        <taxon>Thermodesulfobacteriota</taxon>
        <taxon>Desulfovibrionia</taxon>
        <taxon>Desulfovibrionales</taxon>
        <taxon>Desulfomicrobiaceae</taxon>
        <taxon>Desulfomicrobium</taxon>
    </lineage>
</organism>